<feature type="domain" description="TGFBR3/Endoglin-like N-terminal" evidence="4">
    <location>
        <begin position="71"/>
        <end position="109"/>
    </location>
</feature>
<feature type="compositionally biased region" description="Polar residues" evidence="2">
    <location>
        <begin position="375"/>
        <end position="398"/>
    </location>
</feature>
<keyword evidence="3" id="KW-1133">Transmembrane helix</keyword>
<evidence type="ECO:0000313" key="5">
    <source>
        <dbReference type="Ensembl" id="ENSAMXP00000045624.1"/>
    </source>
</evidence>
<protein>
    <recommendedName>
        <fullName evidence="4">TGFBR3/Endoglin-like N-terminal domain-containing protein</fullName>
    </recommendedName>
</protein>
<evidence type="ECO:0000256" key="2">
    <source>
        <dbReference type="SAM" id="MobiDB-lite"/>
    </source>
</evidence>
<dbReference type="AlphaFoldDB" id="A0A3B1JWB3"/>
<accession>A0A3B1JWB3</accession>
<dbReference type="FunCoup" id="A0A3B1JWB3">
    <property type="interactions" value="23"/>
</dbReference>
<evidence type="ECO:0000256" key="1">
    <source>
        <dbReference type="ARBA" id="ARBA00023180"/>
    </source>
</evidence>
<keyword evidence="3" id="KW-0472">Membrane</keyword>
<reference evidence="5" key="3">
    <citation type="submission" date="2025-08" db="UniProtKB">
        <authorList>
            <consortium name="Ensembl"/>
        </authorList>
    </citation>
    <scope>IDENTIFICATION</scope>
</reference>
<dbReference type="Bgee" id="ENSAMXG00000041928">
    <property type="expression patterns" value="Expressed in heart and 14 other cell types or tissues"/>
</dbReference>
<evidence type="ECO:0000313" key="6">
    <source>
        <dbReference type="Proteomes" id="UP000018467"/>
    </source>
</evidence>
<name>A0A3B1JWB3_ASTMX</name>
<evidence type="ECO:0000256" key="3">
    <source>
        <dbReference type="SAM" id="Phobius"/>
    </source>
</evidence>
<dbReference type="InParanoid" id="A0A3B1JWB3"/>
<dbReference type="GeneTree" id="ENSGT01010000222537"/>
<dbReference type="InterPro" id="IPR058899">
    <property type="entry name" value="TGFBR3/Endoglin-like_N"/>
</dbReference>
<feature type="domain" description="TGFBR3/Endoglin-like N-terminal" evidence="4">
    <location>
        <begin position="7"/>
        <end position="37"/>
    </location>
</feature>
<dbReference type="Pfam" id="PF26060">
    <property type="entry name" value="TGFBR3_N"/>
    <property type="match status" value="2"/>
</dbReference>
<keyword evidence="6" id="KW-1185">Reference proteome</keyword>
<sequence length="398" mass="43512">TEDITVEDITEGCWTSFQTKDKKEVHIINLQISQPVRPLITMYGNVGQPESSLSLYVSTSLQFVAPPIPISPLKGSELVKWAKQEFGGVTSFTTVQDPINVKLTQTKGKTVRISINLQFTVFYFFFFFCWIPAQINGLNIPSRRNISDAVSNILQQVLFTYSGKSISSYTEIHLNSKMTNFHCPNIYGPDCTLSLLVSSVTEQASELSTTSPPSAMEMHLFTSSDYSSSLDPSTKVQPNKRIYAEVFSSVFSGEWVLTIRVKECSVHSKGLQPLVRKLPIKPESCRPTGCHNNARFSFSFDSLQDPPSNSNSWDLECNIIFCHDQGGVCTIIVTVCVCLHVAGYPAALGIGSTGTLLSGCPCTLNKRQPVPTNPSPSENSSANGSMGSTQSTPTSSMA</sequence>
<reference evidence="6" key="1">
    <citation type="submission" date="2013-03" db="EMBL/GenBank/DDBJ databases">
        <authorList>
            <person name="Jeffery W."/>
            <person name="Warren W."/>
            <person name="Wilson R.K."/>
        </authorList>
    </citation>
    <scope>NUCLEOTIDE SEQUENCE</scope>
    <source>
        <strain evidence="6">female</strain>
    </source>
</reference>
<dbReference type="Proteomes" id="UP000018467">
    <property type="component" value="Unassembled WGS sequence"/>
</dbReference>
<reference evidence="5" key="4">
    <citation type="submission" date="2025-09" db="UniProtKB">
        <authorList>
            <consortium name="Ensembl"/>
        </authorList>
    </citation>
    <scope>IDENTIFICATION</scope>
</reference>
<keyword evidence="3" id="KW-0812">Transmembrane</keyword>
<feature type="region of interest" description="Disordered" evidence="2">
    <location>
        <begin position="369"/>
        <end position="398"/>
    </location>
</feature>
<feature type="transmembrane region" description="Helical" evidence="3">
    <location>
        <begin position="115"/>
        <end position="133"/>
    </location>
</feature>
<dbReference type="Ensembl" id="ENSAMXT00000051079.1">
    <property type="protein sequence ID" value="ENSAMXP00000045624.1"/>
    <property type="gene ID" value="ENSAMXG00000041928.1"/>
</dbReference>
<evidence type="ECO:0000259" key="4">
    <source>
        <dbReference type="Pfam" id="PF26060"/>
    </source>
</evidence>
<dbReference type="STRING" id="7994.ENSAMXP00000045624"/>
<organism evidence="5 6">
    <name type="scientific">Astyanax mexicanus</name>
    <name type="common">Blind cave fish</name>
    <name type="synonym">Astyanax fasciatus mexicanus</name>
    <dbReference type="NCBI Taxonomy" id="7994"/>
    <lineage>
        <taxon>Eukaryota</taxon>
        <taxon>Metazoa</taxon>
        <taxon>Chordata</taxon>
        <taxon>Craniata</taxon>
        <taxon>Vertebrata</taxon>
        <taxon>Euteleostomi</taxon>
        <taxon>Actinopterygii</taxon>
        <taxon>Neopterygii</taxon>
        <taxon>Teleostei</taxon>
        <taxon>Ostariophysi</taxon>
        <taxon>Characiformes</taxon>
        <taxon>Characoidei</taxon>
        <taxon>Acestrorhamphidae</taxon>
        <taxon>Acestrorhamphinae</taxon>
        <taxon>Astyanax</taxon>
    </lineage>
</organism>
<proteinExistence type="predicted"/>
<reference evidence="6" key="2">
    <citation type="journal article" date="2014" name="Nat. Commun.">
        <title>The cavefish genome reveals candidate genes for eye loss.</title>
        <authorList>
            <person name="McGaugh S.E."/>
            <person name="Gross J.B."/>
            <person name="Aken B."/>
            <person name="Blin M."/>
            <person name="Borowsky R."/>
            <person name="Chalopin D."/>
            <person name="Hinaux H."/>
            <person name="Jeffery W.R."/>
            <person name="Keene A."/>
            <person name="Ma L."/>
            <person name="Minx P."/>
            <person name="Murphy D."/>
            <person name="O'Quin K.E."/>
            <person name="Retaux S."/>
            <person name="Rohner N."/>
            <person name="Searle S.M."/>
            <person name="Stahl B.A."/>
            <person name="Tabin C."/>
            <person name="Volff J.N."/>
            <person name="Yoshizawa M."/>
            <person name="Warren W.C."/>
        </authorList>
    </citation>
    <scope>NUCLEOTIDE SEQUENCE [LARGE SCALE GENOMIC DNA]</scope>
    <source>
        <strain evidence="6">female</strain>
    </source>
</reference>
<keyword evidence="1" id="KW-0325">Glycoprotein</keyword>